<protein>
    <submittedName>
        <fullName evidence="2">Uncharacterized protein</fullName>
    </submittedName>
</protein>
<dbReference type="Proteomes" id="UP000319516">
    <property type="component" value="Unassembled WGS sequence"/>
</dbReference>
<name>A0A542YUB9_9MICO</name>
<keyword evidence="3" id="KW-1185">Reference proteome</keyword>
<reference evidence="2 3" key="1">
    <citation type="submission" date="2019-06" db="EMBL/GenBank/DDBJ databases">
        <title>Sequencing the genomes of 1000 actinobacteria strains.</title>
        <authorList>
            <person name="Klenk H.-P."/>
        </authorList>
    </citation>
    <scope>NUCLEOTIDE SEQUENCE [LARGE SCALE GENOMIC DNA]</scope>
    <source>
        <strain evidence="2 3">DSM 12335</strain>
    </source>
</reference>
<organism evidence="2 3">
    <name type="scientific">Ornithinicoccus hortensis</name>
    <dbReference type="NCBI Taxonomy" id="82346"/>
    <lineage>
        <taxon>Bacteria</taxon>
        <taxon>Bacillati</taxon>
        <taxon>Actinomycetota</taxon>
        <taxon>Actinomycetes</taxon>
        <taxon>Micrococcales</taxon>
        <taxon>Intrasporangiaceae</taxon>
        <taxon>Ornithinicoccus</taxon>
    </lineage>
</organism>
<evidence type="ECO:0000313" key="2">
    <source>
        <dbReference type="EMBL" id="TQL51667.1"/>
    </source>
</evidence>
<sequence length="125" mass="13208">MSSLFTADRLVVTTGRRSADQAAHCRVLDPSGALLGTARDRAGVGRRAAIALLLPRKRAARSWDLLDDEDGRVLALEQPRPWRGGPSVEVSLADAGGWVGRCHGRAPGPVPTSPSTDRTTGRSGD</sequence>
<proteinExistence type="predicted"/>
<gene>
    <name evidence="2" type="ORF">FB467_2818</name>
</gene>
<comment type="caution">
    <text evidence="2">The sequence shown here is derived from an EMBL/GenBank/DDBJ whole genome shotgun (WGS) entry which is preliminary data.</text>
</comment>
<evidence type="ECO:0000313" key="3">
    <source>
        <dbReference type="Proteomes" id="UP000319516"/>
    </source>
</evidence>
<accession>A0A542YUB9</accession>
<evidence type="ECO:0000256" key="1">
    <source>
        <dbReference type="SAM" id="MobiDB-lite"/>
    </source>
</evidence>
<feature type="compositionally biased region" description="Polar residues" evidence="1">
    <location>
        <begin position="113"/>
        <end position="125"/>
    </location>
</feature>
<feature type="region of interest" description="Disordered" evidence="1">
    <location>
        <begin position="100"/>
        <end position="125"/>
    </location>
</feature>
<dbReference type="EMBL" id="VFOP01000001">
    <property type="protein sequence ID" value="TQL51667.1"/>
    <property type="molecule type" value="Genomic_DNA"/>
</dbReference>
<dbReference type="AlphaFoldDB" id="A0A542YUB9"/>
<dbReference type="RefSeq" id="WP_141785634.1">
    <property type="nucleotide sequence ID" value="NZ_BAAAIK010000011.1"/>
</dbReference>